<dbReference type="GO" id="GO:0046872">
    <property type="term" value="F:metal ion binding"/>
    <property type="evidence" value="ECO:0007669"/>
    <property type="project" value="UniProtKB-KW"/>
</dbReference>
<dbReference type="Pfam" id="PF03055">
    <property type="entry name" value="RPE65"/>
    <property type="match status" value="1"/>
</dbReference>
<dbReference type="OrthoDB" id="972944at2"/>
<evidence type="ECO:0000256" key="6">
    <source>
        <dbReference type="RuleBase" id="RU364048"/>
    </source>
</evidence>
<keyword evidence="6 7" id="KW-0223">Dioxygenase</keyword>
<evidence type="ECO:0000256" key="4">
    <source>
        <dbReference type="ARBA" id="ARBA00023004"/>
    </source>
</evidence>
<keyword evidence="8" id="KW-1185">Reference proteome</keyword>
<dbReference type="GO" id="GO:0016121">
    <property type="term" value="P:carotene catabolic process"/>
    <property type="evidence" value="ECO:0007669"/>
    <property type="project" value="TreeGrafter"/>
</dbReference>
<reference evidence="8" key="1">
    <citation type="submission" date="2016-07" db="EMBL/GenBank/DDBJ databases">
        <title>Frankia sp. NRRL B-16219 Genome sequencing.</title>
        <authorList>
            <person name="Ghodhbane-Gtari F."/>
            <person name="Swanson E."/>
            <person name="Gueddou A."/>
            <person name="Louati M."/>
            <person name="Nouioui I."/>
            <person name="Hezbri K."/>
            <person name="Abebe-Akele F."/>
            <person name="Simpson S."/>
            <person name="Morris K."/>
            <person name="Thomas K."/>
            <person name="Gtari M."/>
            <person name="Tisa L.S."/>
        </authorList>
    </citation>
    <scope>NUCLEOTIDE SEQUENCE [LARGE SCALE GENOMIC DNA]</scope>
    <source>
        <strain evidence="8">NRRL B-16219</strain>
    </source>
</reference>
<dbReference type="Proteomes" id="UP000179769">
    <property type="component" value="Unassembled WGS sequence"/>
</dbReference>
<keyword evidence="4 5" id="KW-0408">Iron</keyword>
<proteinExistence type="inferred from homology"/>
<evidence type="ECO:0000313" key="7">
    <source>
        <dbReference type="EMBL" id="OHV42139.1"/>
    </source>
</evidence>
<evidence type="ECO:0000313" key="8">
    <source>
        <dbReference type="Proteomes" id="UP000179769"/>
    </source>
</evidence>
<gene>
    <name evidence="7" type="ORF">BBK14_10950</name>
</gene>
<feature type="binding site" evidence="5">
    <location>
        <position position="507"/>
    </location>
    <ligand>
        <name>Fe cation</name>
        <dbReference type="ChEBI" id="CHEBI:24875"/>
        <note>catalytic</note>
    </ligand>
</feature>
<feature type="binding site" evidence="5">
    <location>
        <position position="159"/>
    </location>
    <ligand>
        <name>Fe cation</name>
        <dbReference type="ChEBI" id="CHEBI:24875"/>
        <note>catalytic</note>
    </ligand>
</feature>
<comment type="similarity">
    <text evidence="1 6">Belongs to the carotenoid oxygenase family.</text>
</comment>
<feature type="binding site" evidence="5">
    <location>
        <position position="284"/>
    </location>
    <ligand>
        <name>Fe cation</name>
        <dbReference type="ChEBI" id="CHEBI:24875"/>
        <note>catalytic</note>
    </ligand>
</feature>
<protein>
    <recommendedName>
        <fullName evidence="6">Dioxygenase</fullName>
        <ecNumber evidence="6">1.13.11.-</ecNumber>
    </recommendedName>
</protein>
<keyword evidence="2 5" id="KW-0479">Metal-binding</keyword>
<organism evidence="7 8">
    <name type="scientific">Parafrankia soli</name>
    <dbReference type="NCBI Taxonomy" id="2599596"/>
    <lineage>
        <taxon>Bacteria</taxon>
        <taxon>Bacillati</taxon>
        <taxon>Actinomycetota</taxon>
        <taxon>Actinomycetes</taxon>
        <taxon>Frankiales</taxon>
        <taxon>Frankiaceae</taxon>
        <taxon>Parafrankia</taxon>
    </lineage>
</organism>
<dbReference type="AlphaFoldDB" id="A0A1S1R8S9"/>
<dbReference type="EC" id="1.13.11.-" evidence="6"/>
<dbReference type="EMBL" id="MAXA01000047">
    <property type="protein sequence ID" value="OHV42139.1"/>
    <property type="molecule type" value="Genomic_DNA"/>
</dbReference>
<name>A0A1S1R8S9_9ACTN</name>
<comment type="cofactor">
    <cofactor evidence="5 6">
        <name>Fe(2+)</name>
        <dbReference type="ChEBI" id="CHEBI:29033"/>
    </cofactor>
    <text evidence="5 6">Binds 1 Fe(2+) ion per subunit.</text>
</comment>
<feature type="binding site" evidence="5">
    <location>
        <position position="216"/>
    </location>
    <ligand>
        <name>Fe cation</name>
        <dbReference type="ChEBI" id="CHEBI:24875"/>
        <note>catalytic</note>
    </ligand>
</feature>
<dbReference type="GO" id="GO:0010436">
    <property type="term" value="F:carotenoid dioxygenase activity"/>
    <property type="evidence" value="ECO:0007669"/>
    <property type="project" value="TreeGrafter"/>
</dbReference>
<dbReference type="PANTHER" id="PTHR10543:SF89">
    <property type="entry name" value="CAROTENOID 9,10(9',10')-CLEAVAGE DIOXYGENASE 1"/>
    <property type="match status" value="1"/>
</dbReference>
<evidence type="ECO:0000256" key="3">
    <source>
        <dbReference type="ARBA" id="ARBA00023002"/>
    </source>
</evidence>
<dbReference type="RefSeq" id="WP_071060159.1">
    <property type="nucleotide sequence ID" value="NZ_MAXA01000047.1"/>
</dbReference>
<evidence type="ECO:0000256" key="2">
    <source>
        <dbReference type="ARBA" id="ARBA00022723"/>
    </source>
</evidence>
<dbReference type="InterPro" id="IPR004294">
    <property type="entry name" value="Carotenoid_Oase"/>
</dbReference>
<accession>A0A1S1R8S9</accession>
<evidence type="ECO:0000256" key="5">
    <source>
        <dbReference type="PIRSR" id="PIRSR604294-1"/>
    </source>
</evidence>
<keyword evidence="3 6" id="KW-0560">Oxidoreductase</keyword>
<evidence type="ECO:0000256" key="1">
    <source>
        <dbReference type="ARBA" id="ARBA00006787"/>
    </source>
</evidence>
<dbReference type="PANTHER" id="PTHR10543">
    <property type="entry name" value="BETA-CAROTENE DIOXYGENASE"/>
    <property type="match status" value="1"/>
</dbReference>
<comment type="caution">
    <text evidence="7">The sequence shown here is derived from an EMBL/GenBank/DDBJ whole genome shotgun (WGS) entry which is preliminary data.</text>
</comment>
<sequence>MDHAVYHVLEQSREYEVDLVVTAGQWPDGLTGFAFVVGPAQPTVLDFAPSGPGMLTRVDLAKRVWRTRRVVTPDLAMLGGLRAALAPEELQRLLTGARPSLSHTAPHFFGDRLLLTADRQRPVELDPVTMTYRTFLGAVHEYPQVGAHPLFPGVQTTSHPVVDPDEGCLWWSNIHLRPRGRSTTDAEGPLSVVRWDGHGELETWEVPGARITQGTHEIAVTRDYVIFTEIGFQPEPGSVAGRGRTKPHLPFTDIYLVAKRALTRARVGSAVPVTHARVPYESFHEFADYGQDGDDVTMYVAHSNGWDMNYAITRSDIVWRTGDRLRSCLSGFMPTPVDAAPVGRHVIDGRTGQVRQSRYFLDPQRHWGTLLYARDTRPAALERGRYLWQAYWGATPDTMVSAIVEMYADHPFRVVDVDDLPTTEIPSSLVCIDLESMIEQSAWTFPAGTICESPVFVPDKAGGDGWVVVFVKHADRTELQVFDALALDLGPCAVATAPGLRMPVLFHSGYTETIRSPGTDYRRSFAADLGTGWRDLSPAARAIVTEIVEAFG</sequence>